<dbReference type="PANTHER" id="PTHR43280">
    <property type="entry name" value="ARAC-FAMILY TRANSCRIPTIONAL REGULATOR"/>
    <property type="match status" value="1"/>
</dbReference>
<dbReference type="InterPro" id="IPR009057">
    <property type="entry name" value="Homeodomain-like_sf"/>
</dbReference>
<evidence type="ECO:0000259" key="4">
    <source>
        <dbReference type="PROSITE" id="PS01124"/>
    </source>
</evidence>
<dbReference type="AlphaFoldDB" id="A0A5B8W193"/>
<dbReference type="GO" id="GO:0003700">
    <property type="term" value="F:DNA-binding transcription factor activity"/>
    <property type="evidence" value="ECO:0007669"/>
    <property type="project" value="InterPro"/>
</dbReference>
<feature type="domain" description="HTH araC/xylS-type" evidence="4">
    <location>
        <begin position="185"/>
        <end position="283"/>
    </location>
</feature>
<evidence type="ECO:0000313" key="5">
    <source>
        <dbReference type="EMBL" id="QEC77614.1"/>
    </source>
</evidence>
<dbReference type="PROSITE" id="PS01124">
    <property type="entry name" value="HTH_ARAC_FAMILY_2"/>
    <property type="match status" value="1"/>
</dbReference>
<sequence length="291" mass="33046">MDDDNVLELVNPQTKSLAFKVYTFNDDRHFCILNKYNYFSVILVLAGRGTVLADVSEYNFTENSLICLSLYQPFEIKSKGEFRGVMVNFHPEFFCLHKHRNEVSCNGVLFNNNYESPVTSLGIVETQLLLTTIMQLKTELQQVAVAQLEVLISYLKILLINASRIKMGQRGLAGTSVPKPPVILNDLKDAIEQHFKSLHSAGDYSRLLNISTAALNKISKIHFNKTLSALITDRIIIEAKRQLYLTAKPVKLIAYELGFTDEFYFSRFFKSHVAISPQFFRDTVGFDKANA</sequence>
<organism evidence="5 6">
    <name type="scientific">Mucilaginibacter ginsenosidivorax</name>
    <dbReference type="NCBI Taxonomy" id="862126"/>
    <lineage>
        <taxon>Bacteria</taxon>
        <taxon>Pseudomonadati</taxon>
        <taxon>Bacteroidota</taxon>
        <taxon>Sphingobacteriia</taxon>
        <taxon>Sphingobacteriales</taxon>
        <taxon>Sphingobacteriaceae</taxon>
        <taxon>Mucilaginibacter</taxon>
    </lineage>
</organism>
<keyword evidence="6" id="KW-1185">Reference proteome</keyword>
<gene>
    <name evidence="5" type="ORF">FSB76_17315</name>
</gene>
<dbReference type="Gene3D" id="1.10.10.60">
    <property type="entry name" value="Homeodomain-like"/>
    <property type="match status" value="1"/>
</dbReference>
<dbReference type="OrthoDB" id="2585681at2"/>
<dbReference type="GO" id="GO:0043565">
    <property type="term" value="F:sequence-specific DNA binding"/>
    <property type="evidence" value="ECO:0007669"/>
    <property type="project" value="InterPro"/>
</dbReference>
<dbReference type="EMBL" id="CP042437">
    <property type="protein sequence ID" value="QEC77614.1"/>
    <property type="molecule type" value="Genomic_DNA"/>
</dbReference>
<proteinExistence type="predicted"/>
<dbReference type="KEGG" id="mgk:FSB76_17315"/>
<accession>A0A5B8W193</accession>
<dbReference type="Pfam" id="PF12833">
    <property type="entry name" value="HTH_18"/>
    <property type="match status" value="1"/>
</dbReference>
<evidence type="ECO:0000256" key="1">
    <source>
        <dbReference type="ARBA" id="ARBA00023015"/>
    </source>
</evidence>
<reference evidence="5 6" key="1">
    <citation type="journal article" date="2013" name="J. Microbiol.">
        <title>Mucilaginibacter ginsenosidivorax sp. nov., with ginsenoside converting activity isolated from sediment.</title>
        <authorList>
            <person name="Kim J.K."/>
            <person name="Choi T.E."/>
            <person name="Liu Q.M."/>
            <person name="Park H.Y."/>
            <person name="Yi T.H."/>
            <person name="Yoon M.H."/>
            <person name="Kim S.C."/>
            <person name="Im W.T."/>
        </authorList>
    </citation>
    <scope>NUCLEOTIDE SEQUENCE [LARGE SCALE GENOMIC DNA]</scope>
    <source>
        <strain evidence="5 6">KHI28</strain>
    </source>
</reference>
<keyword evidence="3" id="KW-0804">Transcription</keyword>
<dbReference type="Proteomes" id="UP000321362">
    <property type="component" value="Chromosome"/>
</dbReference>
<name>A0A5B8W193_9SPHI</name>
<keyword evidence="2" id="KW-0238">DNA-binding</keyword>
<dbReference type="PANTHER" id="PTHR43280:SF32">
    <property type="entry name" value="TRANSCRIPTIONAL REGULATORY PROTEIN"/>
    <property type="match status" value="1"/>
</dbReference>
<keyword evidence="1" id="KW-0805">Transcription regulation</keyword>
<dbReference type="SMART" id="SM00342">
    <property type="entry name" value="HTH_ARAC"/>
    <property type="match status" value="1"/>
</dbReference>
<dbReference type="RefSeq" id="WP_147055466.1">
    <property type="nucleotide sequence ID" value="NZ_CP042437.1"/>
</dbReference>
<evidence type="ECO:0000256" key="3">
    <source>
        <dbReference type="ARBA" id="ARBA00023163"/>
    </source>
</evidence>
<protein>
    <submittedName>
        <fullName evidence="5">Helix-turn-helix domain-containing protein</fullName>
    </submittedName>
</protein>
<dbReference type="InterPro" id="IPR018060">
    <property type="entry name" value="HTH_AraC"/>
</dbReference>
<dbReference type="SUPFAM" id="SSF46689">
    <property type="entry name" value="Homeodomain-like"/>
    <property type="match status" value="1"/>
</dbReference>
<evidence type="ECO:0000256" key="2">
    <source>
        <dbReference type="ARBA" id="ARBA00023125"/>
    </source>
</evidence>
<evidence type="ECO:0000313" key="6">
    <source>
        <dbReference type="Proteomes" id="UP000321362"/>
    </source>
</evidence>